<keyword evidence="3" id="KW-1185">Reference proteome</keyword>
<comment type="caution">
    <text evidence="2">The sequence shown here is derived from an EMBL/GenBank/DDBJ whole genome shotgun (WGS) entry which is preliminary data.</text>
</comment>
<dbReference type="Gene3D" id="3.40.50.1820">
    <property type="entry name" value="alpha/beta hydrolase"/>
    <property type="match status" value="1"/>
</dbReference>
<name>A0A369T610_9PROT</name>
<keyword evidence="2" id="KW-0378">Hydrolase</keyword>
<dbReference type="InterPro" id="IPR029058">
    <property type="entry name" value="AB_hydrolase_fold"/>
</dbReference>
<dbReference type="EMBL" id="QPMH01000020">
    <property type="protein sequence ID" value="RDD60759.1"/>
    <property type="molecule type" value="Genomic_DNA"/>
</dbReference>
<dbReference type="Pfam" id="PF00561">
    <property type="entry name" value="Abhydrolase_1"/>
    <property type="match status" value="1"/>
</dbReference>
<sequence>MTDTELHEEAETPRERIPLVLLPGVLNDGDLWAHQTKHLGGVATSWVADTSSHDNLPDLAAAILAQAPARFALGGLSMGGYVAFEILRQAPERVLRLALVDTSARADTKERKRRRQGLIELAEKGQFRGVTPRMLPTLIAHRHLRNEALTGRIYAMAERIGRDGFIRQELAVMERPDSRPMLPKIKVPTIVICGRDDRLTPPSRAEEMAAAIPGADLLVVAGAGHLAPMERPYAVTRALRGWLQRSWTPDKPSEIGAAP</sequence>
<feature type="domain" description="AB hydrolase-1" evidence="1">
    <location>
        <begin position="70"/>
        <end position="232"/>
    </location>
</feature>
<proteinExistence type="predicted"/>
<dbReference type="Proteomes" id="UP000253941">
    <property type="component" value="Unassembled WGS sequence"/>
</dbReference>
<reference evidence="2 3" key="1">
    <citation type="submission" date="2018-07" db="EMBL/GenBank/DDBJ databases">
        <title>Venubactetium sediminum gen. nov., sp. nov., isolated from a marine solar saltern.</title>
        <authorList>
            <person name="Wang S."/>
        </authorList>
    </citation>
    <scope>NUCLEOTIDE SEQUENCE [LARGE SCALE GENOMIC DNA]</scope>
    <source>
        <strain evidence="2 3">WD2A32</strain>
    </source>
</reference>
<protein>
    <submittedName>
        <fullName evidence="2">Alpha/beta fold hydrolase</fullName>
    </submittedName>
</protein>
<dbReference type="PANTHER" id="PTHR43798:SF29">
    <property type="entry name" value="AB HYDROLASE-1 DOMAIN-CONTAINING PROTEIN"/>
    <property type="match status" value="1"/>
</dbReference>
<dbReference type="InterPro" id="IPR050266">
    <property type="entry name" value="AB_hydrolase_sf"/>
</dbReference>
<accession>A0A369T610</accession>
<dbReference type="RefSeq" id="WP_114583287.1">
    <property type="nucleotide sequence ID" value="NZ_QPMH01000020.1"/>
</dbReference>
<gene>
    <name evidence="2" type="ORF">DRB17_16295</name>
</gene>
<dbReference type="PRINTS" id="PR00111">
    <property type="entry name" value="ABHYDROLASE"/>
</dbReference>
<dbReference type="AlphaFoldDB" id="A0A369T610"/>
<evidence type="ECO:0000313" key="3">
    <source>
        <dbReference type="Proteomes" id="UP000253941"/>
    </source>
</evidence>
<dbReference type="InterPro" id="IPR000073">
    <property type="entry name" value="AB_hydrolase_1"/>
</dbReference>
<dbReference type="GO" id="GO:0016787">
    <property type="term" value="F:hydrolase activity"/>
    <property type="evidence" value="ECO:0007669"/>
    <property type="project" value="UniProtKB-KW"/>
</dbReference>
<evidence type="ECO:0000313" key="2">
    <source>
        <dbReference type="EMBL" id="RDD60759.1"/>
    </source>
</evidence>
<dbReference type="PANTHER" id="PTHR43798">
    <property type="entry name" value="MONOACYLGLYCEROL LIPASE"/>
    <property type="match status" value="1"/>
</dbReference>
<dbReference type="SUPFAM" id="SSF53474">
    <property type="entry name" value="alpha/beta-Hydrolases"/>
    <property type="match status" value="1"/>
</dbReference>
<organism evidence="2 3">
    <name type="scientific">Ferruginivarius sediminum</name>
    <dbReference type="NCBI Taxonomy" id="2661937"/>
    <lineage>
        <taxon>Bacteria</taxon>
        <taxon>Pseudomonadati</taxon>
        <taxon>Pseudomonadota</taxon>
        <taxon>Alphaproteobacteria</taxon>
        <taxon>Rhodospirillales</taxon>
        <taxon>Rhodospirillaceae</taxon>
        <taxon>Ferruginivarius</taxon>
    </lineage>
</organism>
<evidence type="ECO:0000259" key="1">
    <source>
        <dbReference type="Pfam" id="PF00561"/>
    </source>
</evidence>